<keyword evidence="9" id="KW-1185">Reference proteome</keyword>
<keyword evidence="3" id="KW-0238">DNA-binding</keyword>
<dbReference type="SMART" id="SM00774">
    <property type="entry name" value="WRKY"/>
    <property type="match status" value="1"/>
</dbReference>
<dbReference type="AlphaFoldDB" id="A0AAD1YQG0"/>
<evidence type="ECO:0000313" key="8">
    <source>
        <dbReference type="EMBL" id="CAI9755477.1"/>
    </source>
</evidence>
<evidence type="ECO:0000256" key="6">
    <source>
        <dbReference type="ARBA" id="ARBA00060761"/>
    </source>
</evidence>
<comment type="similarity">
    <text evidence="6">Belongs to the WRKY group II-e family.</text>
</comment>
<dbReference type="EMBL" id="OU503037">
    <property type="protein sequence ID" value="CAI9755477.1"/>
    <property type="molecule type" value="Genomic_DNA"/>
</dbReference>
<keyword evidence="4" id="KW-0804">Transcription</keyword>
<dbReference type="PANTHER" id="PTHR32096">
    <property type="entry name" value="WRKY TRANSCRIPTION FACTOR 30-RELATED-RELATED"/>
    <property type="match status" value="1"/>
</dbReference>
<comment type="subcellular location">
    <subcellularLocation>
        <location evidence="1">Nucleus</location>
    </subcellularLocation>
</comment>
<dbReference type="GO" id="GO:0003700">
    <property type="term" value="F:DNA-binding transcription factor activity"/>
    <property type="evidence" value="ECO:0007669"/>
    <property type="project" value="InterPro"/>
</dbReference>
<proteinExistence type="inferred from homology"/>
<name>A0AAD1YQG0_9LAMI</name>
<reference evidence="8" key="1">
    <citation type="submission" date="2023-05" db="EMBL/GenBank/DDBJ databases">
        <authorList>
            <person name="Huff M."/>
        </authorList>
    </citation>
    <scope>NUCLEOTIDE SEQUENCE</scope>
</reference>
<dbReference type="Proteomes" id="UP000834106">
    <property type="component" value="Chromosome 2"/>
</dbReference>
<dbReference type="InterPro" id="IPR036576">
    <property type="entry name" value="WRKY_dom_sf"/>
</dbReference>
<evidence type="ECO:0000313" key="9">
    <source>
        <dbReference type="Proteomes" id="UP000834106"/>
    </source>
</evidence>
<keyword evidence="2" id="KW-0805">Transcription regulation</keyword>
<dbReference type="PANTHER" id="PTHR32096:SF61">
    <property type="entry name" value="WRKY TRANSCRIPTION FACTOR 22"/>
    <property type="match status" value="1"/>
</dbReference>
<dbReference type="Gene3D" id="2.20.25.80">
    <property type="entry name" value="WRKY domain"/>
    <property type="match status" value="1"/>
</dbReference>
<gene>
    <name evidence="8" type="ORF">FPE_LOCUS2908</name>
</gene>
<dbReference type="FunFam" id="2.20.25.80:FF:000007">
    <property type="entry name" value="WRKY transcription factor 22"/>
    <property type="match status" value="1"/>
</dbReference>
<evidence type="ECO:0000256" key="1">
    <source>
        <dbReference type="ARBA" id="ARBA00004123"/>
    </source>
</evidence>
<dbReference type="PROSITE" id="PS50811">
    <property type="entry name" value="WRKY"/>
    <property type="match status" value="1"/>
</dbReference>
<feature type="domain" description="WRKY" evidence="7">
    <location>
        <begin position="138"/>
        <end position="204"/>
    </location>
</feature>
<evidence type="ECO:0000259" key="7">
    <source>
        <dbReference type="PROSITE" id="PS50811"/>
    </source>
</evidence>
<dbReference type="InterPro" id="IPR044810">
    <property type="entry name" value="WRKY_plant"/>
</dbReference>
<sequence length="311" mass="35103">MFMEEFCGMEDWGLQAVVRGFSGDFTNIINTGVDDQNSFFGIDQKFDHGFIFDFPEIFNFSGDELEELYKPFYPAVTSSVPAETVVEFKEETPANVVQEKQTDYNPSETSDSTSMAAAYTPKYKRRKNQHKRVVVQVSAEGLTSDIWAWRKYGQKPIKGSPHPRSYYRCSSSKGCLARKQVEQSYTDPGMFIITYTAEHSHSKPTRRNSLAGTIRQKFPASKSSTYRTNIKQERAVDSISGSRISAPETVLPSPVDEDFFQVQSNQDGKEGEELIFGDDFFSGLEEFDGYNLEILPISCHSSAQQFPLSSC</sequence>
<dbReference type="Pfam" id="PF03106">
    <property type="entry name" value="WRKY"/>
    <property type="match status" value="1"/>
</dbReference>
<keyword evidence="5" id="KW-0539">Nucleus</keyword>
<evidence type="ECO:0000256" key="4">
    <source>
        <dbReference type="ARBA" id="ARBA00023163"/>
    </source>
</evidence>
<evidence type="ECO:0000256" key="2">
    <source>
        <dbReference type="ARBA" id="ARBA00023015"/>
    </source>
</evidence>
<dbReference type="InterPro" id="IPR003657">
    <property type="entry name" value="WRKY_dom"/>
</dbReference>
<accession>A0AAD1YQG0</accession>
<protein>
    <recommendedName>
        <fullName evidence="7">WRKY domain-containing protein</fullName>
    </recommendedName>
</protein>
<dbReference type="GO" id="GO:0000976">
    <property type="term" value="F:transcription cis-regulatory region binding"/>
    <property type="evidence" value="ECO:0007669"/>
    <property type="project" value="TreeGrafter"/>
</dbReference>
<dbReference type="SUPFAM" id="SSF118290">
    <property type="entry name" value="WRKY DNA-binding domain"/>
    <property type="match status" value="1"/>
</dbReference>
<dbReference type="GO" id="GO:0005634">
    <property type="term" value="C:nucleus"/>
    <property type="evidence" value="ECO:0007669"/>
    <property type="project" value="UniProtKB-SubCell"/>
</dbReference>
<evidence type="ECO:0000256" key="5">
    <source>
        <dbReference type="ARBA" id="ARBA00023242"/>
    </source>
</evidence>
<evidence type="ECO:0000256" key="3">
    <source>
        <dbReference type="ARBA" id="ARBA00023125"/>
    </source>
</evidence>
<organism evidence="8 9">
    <name type="scientific">Fraxinus pennsylvanica</name>
    <dbReference type="NCBI Taxonomy" id="56036"/>
    <lineage>
        <taxon>Eukaryota</taxon>
        <taxon>Viridiplantae</taxon>
        <taxon>Streptophyta</taxon>
        <taxon>Embryophyta</taxon>
        <taxon>Tracheophyta</taxon>
        <taxon>Spermatophyta</taxon>
        <taxon>Magnoliopsida</taxon>
        <taxon>eudicotyledons</taxon>
        <taxon>Gunneridae</taxon>
        <taxon>Pentapetalae</taxon>
        <taxon>asterids</taxon>
        <taxon>lamiids</taxon>
        <taxon>Lamiales</taxon>
        <taxon>Oleaceae</taxon>
        <taxon>Oleeae</taxon>
        <taxon>Fraxinus</taxon>
    </lineage>
</organism>